<keyword evidence="7 11" id="KW-1133">Transmembrane helix</keyword>
<dbReference type="EMBL" id="LAVV01007008">
    <property type="protein sequence ID" value="KNZ57449.1"/>
    <property type="molecule type" value="Genomic_DNA"/>
</dbReference>
<keyword evidence="14" id="KW-1185">Reference proteome</keyword>
<feature type="region of interest" description="Disordered" evidence="10">
    <location>
        <begin position="33"/>
        <end position="63"/>
    </location>
</feature>
<comment type="function">
    <text evidence="1">Golgi membrane protein involved in vesicular trafficking and spindle migration.</text>
</comment>
<evidence type="ECO:0000313" key="14">
    <source>
        <dbReference type="Proteomes" id="UP000037035"/>
    </source>
</evidence>
<evidence type="ECO:0000256" key="10">
    <source>
        <dbReference type="SAM" id="MobiDB-lite"/>
    </source>
</evidence>
<feature type="compositionally biased region" description="Basic and acidic residues" evidence="10">
    <location>
        <begin position="45"/>
        <end position="62"/>
    </location>
</feature>
<proteinExistence type="inferred from homology"/>
<name>A0A0L6V9R4_9BASI</name>
<evidence type="ECO:0000256" key="3">
    <source>
        <dbReference type="ARBA" id="ARBA00008640"/>
    </source>
</evidence>
<comment type="similarity">
    <text evidence="3">Belongs to the TVP38/TMEM64 family.</text>
</comment>
<dbReference type="Pfam" id="PF09335">
    <property type="entry name" value="VTT_dom"/>
    <property type="match status" value="1"/>
</dbReference>
<dbReference type="Proteomes" id="UP000037035">
    <property type="component" value="Unassembled WGS sequence"/>
</dbReference>
<feature type="transmembrane region" description="Helical" evidence="11">
    <location>
        <begin position="253"/>
        <end position="277"/>
    </location>
</feature>
<organism evidence="13 14">
    <name type="scientific">Puccinia sorghi</name>
    <dbReference type="NCBI Taxonomy" id="27349"/>
    <lineage>
        <taxon>Eukaryota</taxon>
        <taxon>Fungi</taxon>
        <taxon>Dikarya</taxon>
        <taxon>Basidiomycota</taxon>
        <taxon>Pucciniomycotina</taxon>
        <taxon>Pucciniomycetes</taxon>
        <taxon>Pucciniales</taxon>
        <taxon>Pucciniaceae</taxon>
        <taxon>Puccinia</taxon>
    </lineage>
</organism>
<evidence type="ECO:0000256" key="4">
    <source>
        <dbReference type="ARBA" id="ARBA00013533"/>
    </source>
</evidence>
<dbReference type="PANTHER" id="PTHR47549">
    <property type="entry name" value="GOLGI APPARATUS MEMBRANE PROTEIN TVP38-RELATED"/>
    <property type="match status" value="1"/>
</dbReference>
<evidence type="ECO:0000256" key="7">
    <source>
        <dbReference type="ARBA" id="ARBA00022989"/>
    </source>
</evidence>
<feature type="compositionally biased region" description="Pro residues" evidence="10">
    <location>
        <begin position="518"/>
        <end position="535"/>
    </location>
</feature>
<keyword evidence="8" id="KW-0333">Golgi apparatus</keyword>
<dbReference type="OrthoDB" id="166803at2759"/>
<evidence type="ECO:0000256" key="8">
    <source>
        <dbReference type="ARBA" id="ARBA00023034"/>
    </source>
</evidence>
<feature type="transmembrane region" description="Helical" evidence="11">
    <location>
        <begin position="227"/>
        <end position="247"/>
    </location>
</feature>
<dbReference type="InterPro" id="IPR051076">
    <property type="entry name" value="Golgi_membrane_TVP38/TMEM64"/>
</dbReference>
<keyword evidence="9 11" id="KW-0472">Membrane</keyword>
<feature type="compositionally biased region" description="Polar residues" evidence="10">
    <location>
        <begin position="421"/>
        <end position="431"/>
    </location>
</feature>
<evidence type="ECO:0000256" key="1">
    <source>
        <dbReference type="ARBA" id="ARBA00002978"/>
    </source>
</evidence>
<feature type="transmembrane region" description="Helical" evidence="11">
    <location>
        <begin position="387"/>
        <end position="405"/>
    </location>
</feature>
<comment type="caution">
    <text evidence="13">The sequence shown here is derived from an EMBL/GenBank/DDBJ whole genome shotgun (WGS) entry which is preliminary data.</text>
</comment>
<feature type="compositionally biased region" description="Low complexity" evidence="10">
    <location>
        <begin position="536"/>
        <end position="550"/>
    </location>
</feature>
<feature type="compositionally biased region" description="Basic and acidic residues" evidence="10">
    <location>
        <begin position="438"/>
        <end position="447"/>
    </location>
</feature>
<feature type="region of interest" description="Disordered" evidence="10">
    <location>
        <begin position="421"/>
        <end position="550"/>
    </location>
</feature>
<feature type="compositionally biased region" description="Polar residues" evidence="10">
    <location>
        <begin position="493"/>
        <end position="502"/>
    </location>
</feature>
<protein>
    <recommendedName>
        <fullName evidence="4">Golgi apparatus membrane protein TVP38</fullName>
    </recommendedName>
    <alternativeName>
        <fullName evidence="5">Golgi apparatus membrane protein tvp38</fullName>
    </alternativeName>
</protein>
<evidence type="ECO:0000256" key="5">
    <source>
        <dbReference type="ARBA" id="ARBA00020673"/>
    </source>
</evidence>
<evidence type="ECO:0000256" key="2">
    <source>
        <dbReference type="ARBA" id="ARBA00004653"/>
    </source>
</evidence>
<feature type="transmembrane region" description="Helical" evidence="11">
    <location>
        <begin position="331"/>
        <end position="352"/>
    </location>
</feature>
<evidence type="ECO:0000256" key="9">
    <source>
        <dbReference type="ARBA" id="ARBA00023136"/>
    </source>
</evidence>
<evidence type="ECO:0000259" key="12">
    <source>
        <dbReference type="Pfam" id="PF09335"/>
    </source>
</evidence>
<dbReference type="VEuPathDB" id="FungiDB:VP01_2154g2"/>
<evidence type="ECO:0000256" key="11">
    <source>
        <dbReference type="SAM" id="Phobius"/>
    </source>
</evidence>
<reference evidence="13 14" key="1">
    <citation type="submission" date="2015-08" db="EMBL/GenBank/DDBJ databases">
        <title>Next Generation Sequencing and Analysis of the Genome of Puccinia sorghi L Schw, the Causal Agent of Maize Common Rust.</title>
        <authorList>
            <person name="Rochi L."/>
            <person name="Burguener G."/>
            <person name="Darino M."/>
            <person name="Turjanski A."/>
            <person name="Kreff E."/>
            <person name="Dieguez M.J."/>
            <person name="Sacco F."/>
        </authorList>
    </citation>
    <scope>NUCLEOTIDE SEQUENCE [LARGE SCALE GENOMIC DNA]</scope>
    <source>
        <strain evidence="13 14">RO10H11247</strain>
    </source>
</reference>
<sequence>MGFCMFLPNLWPVVLRSGSLPFFKAIPPAPRDLPAAGRTTPKKGATSEKDASHSSKKLLAEPRKRRHRRWCHDKFFQNSRFIVRYAPHVSSAHIPGRHNKKCVSGLPVGDSRAMCALRRLEWIAAFCLVEGGYPLIQGELSHHHLHEFKSDHESSSTNTNPTSFRYKTYQTAFGPLSLNHFLRKNWIKYYVLLAIIAILVGIVAVYHQQIVIALHPFVLSMRNLKINGVEVGWLIPVAVLFIISFPPLFGHEIVIILCGLVWGLWMGFGIVSLGTLLGELANYWTFKYACSHRAAKLEKKDLNYACMRVVIREGGFWIAFLARLSAIPGHLVTPVFATTGMSLFIFTAATVLSMPKQLAGVYLGTLFIADGDGGSQSQEGGSKTVKYSVIGVTFVVTIVAALYIYKKMAQARAAVVLGEHTPQTDSPSRLSASRHVHQPLEGDKESTHLGYRPAHSPANPPLLAEDHHHYSRTPPSPASDDPSNPFGDHSGVPNLTTISSGYPSHPHWPPMALSNPFDDPPYAPLPPSDDPPPPSLSSIPYSLSHPSAHS</sequence>
<gene>
    <name evidence="13" type="ORF">VP01_2154g2</name>
</gene>
<evidence type="ECO:0000256" key="6">
    <source>
        <dbReference type="ARBA" id="ARBA00022692"/>
    </source>
</evidence>
<feature type="domain" description="VTT" evidence="12">
    <location>
        <begin position="251"/>
        <end position="365"/>
    </location>
</feature>
<feature type="transmembrane region" description="Helical" evidence="11">
    <location>
        <begin position="186"/>
        <end position="206"/>
    </location>
</feature>
<evidence type="ECO:0000313" key="13">
    <source>
        <dbReference type="EMBL" id="KNZ57449.1"/>
    </source>
</evidence>
<dbReference type="GO" id="GO:0000139">
    <property type="term" value="C:Golgi membrane"/>
    <property type="evidence" value="ECO:0007669"/>
    <property type="project" value="UniProtKB-SubCell"/>
</dbReference>
<dbReference type="AlphaFoldDB" id="A0A0L6V9R4"/>
<comment type="subcellular location">
    <subcellularLocation>
        <location evidence="2">Golgi apparatus membrane</location>
        <topology evidence="2">Multi-pass membrane protein</topology>
    </subcellularLocation>
</comment>
<dbReference type="InterPro" id="IPR032816">
    <property type="entry name" value="VTT_dom"/>
</dbReference>
<accession>A0A0L6V9R4</accession>
<dbReference type="STRING" id="27349.A0A0L6V9R4"/>
<dbReference type="PANTHER" id="PTHR47549:SF2">
    <property type="entry name" value="GOLGI APPARATUS MEMBRANE PROTEIN TVP38"/>
    <property type="match status" value="1"/>
</dbReference>
<keyword evidence="6 11" id="KW-0812">Transmembrane</keyword>